<dbReference type="Proteomes" id="UP001165962">
    <property type="component" value="Unassembled WGS sequence"/>
</dbReference>
<gene>
    <name evidence="2" type="ORF">G9U52_32225</name>
</gene>
<comment type="caution">
    <text evidence="2">The sequence shown here is derived from an EMBL/GenBank/DDBJ whole genome shotgun (WGS) entry which is preliminary data.</text>
</comment>
<sequence length="101" mass="11269">MQTTKDLHHTSETVAETGTYICAAGESKELKQGEHFPLCPVTNQTTSWRHADHRHQSGETVTETGAYMDKDGERREFTKGEVFPNCPKSGQPTSWKHAGHS</sequence>
<evidence type="ECO:0008006" key="4">
    <source>
        <dbReference type="Google" id="ProtNLM"/>
    </source>
</evidence>
<dbReference type="EMBL" id="JAAOIW010000019">
    <property type="protein sequence ID" value="NHN34462.1"/>
    <property type="molecule type" value="Genomic_DNA"/>
</dbReference>
<keyword evidence="3" id="KW-1185">Reference proteome</keyword>
<reference evidence="2" key="1">
    <citation type="submission" date="2020-03" db="EMBL/GenBank/DDBJ databases">
        <title>Draft sequencing of Paenibacilllus sp. S3N08.</title>
        <authorList>
            <person name="Kim D.-U."/>
        </authorList>
    </citation>
    <scope>NUCLEOTIDE SEQUENCE</scope>
    <source>
        <strain evidence="2">S3N08</strain>
    </source>
</reference>
<organism evidence="2 3">
    <name type="scientific">Paenibacillus agricola</name>
    <dbReference type="NCBI Taxonomy" id="2716264"/>
    <lineage>
        <taxon>Bacteria</taxon>
        <taxon>Bacillati</taxon>
        <taxon>Bacillota</taxon>
        <taxon>Bacilli</taxon>
        <taxon>Bacillales</taxon>
        <taxon>Paenibacillaceae</taxon>
        <taxon>Paenibacillus</taxon>
    </lineage>
</organism>
<dbReference type="RefSeq" id="WP_166155422.1">
    <property type="nucleotide sequence ID" value="NZ_JAAOIW010000019.1"/>
</dbReference>
<evidence type="ECO:0000313" key="2">
    <source>
        <dbReference type="EMBL" id="NHN34462.1"/>
    </source>
</evidence>
<evidence type="ECO:0000256" key="1">
    <source>
        <dbReference type="SAM" id="MobiDB-lite"/>
    </source>
</evidence>
<feature type="region of interest" description="Disordered" evidence="1">
    <location>
        <begin position="80"/>
        <end position="101"/>
    </location>
</feature>
<name>A0ABX0JD96_9BACL</name>
<accession>A0ABX0JD96</accession>
<proteinExistence type="predicted"/>
<evidence type="ECO:0000313" key="3">
    <source>
        <dbReference type="Proteomes" id="UP001165962"/>
    </source>
</evidence>
<protein>
    <recommendedName>
        <fullName evidence="4">YjzC-like protein</fullName>
    </recommendedName>
</protein>